<dbReference type="SUPFAM" id="SSF53756">
    <property type="entry name" value="UDP-Glycosyltransferase/glycogen phosphorylase"/>
    <property type="match status" value="1"/>
</dbReference>
<dbReference type="Proteomes" id="UP000199337">
    <property type="component" value="Unassembled WGS sequence"/>
</dbReference>
<dbReference type="InterPro" id="IPR001296">
    <property type="entry name" value="Glyco_trans_1"/>
</dbReference>
<dbReference type="Gene3D" id="3.40.50.2000">
    <property type="entry name" value="Glycogen Phosphorylase B"/>
    <property type="match status" value="2"/>
</dbReference>
<protein>
    <submittedName>
        <fullName evidence="3">Glycosyltransferase involved in cell wall bisynthesis</fullName>
    </submittedName>
</protein>
<keyword evidence="3" id="KW-0808">Transferase</keyword>
<evidence type="ECO:0000313" key="3">
    <source>
        <dbReference type="EMBL" id="SFG89944.1"/>
    </source>
</evidence>
<name>A0A1I2VKV0_9FIRM</name>
<feature type="domain" description="Glycosyl transferase family 1" evidence="1">
    <location>
        <begin position="173"/>
        <end position="335"/>
    </location>
</feature>
<dbReference type="CDD" id="cd03801">
    <property type="entry name" value="GT4_PimA-like"/>
    <property type="match status" value="1"/>
</dbReference>
<evidence type="ECO:0000313" key="4">
    <source>
        <dbReference type="Proteomes" id="UP000199337"/>
    </source>
</evidence>
<organism evidence="3 4">
    <name type="scientific">Desulfotruncus arcticus DSM 17038</name>
    <dbReference type="NCBI Taxonomy" id="1121424"/>
    <lineage>
        <taxon>Bacteria</taxon>
        <taxon>Bacillati</taxon>
        <taxon>Bacillota</taxon>
        <taxon>Clostridia</taxon>
        <taxon>Eubacteriales</taxon>
        <taxon>Desulfallaceae</taxon>
        <taxon>Desulfotruncus</taxon>
    </lineage>
</organism>
<reference evidence="4" key="1">
    <citation type="submission" date="2016-10" db="EMBL/GenBank/DDBJ databases">
        <authorList>
            <person name="Varghese N."/>
            <person name="Submissions S."/>
        </authorList>
    </citation>
    <scope>NUCLEOTIDE SEQUENCE [LARGE SCALE GENOMIC DNA]</scope>
    <source>
        <strain evidence="4">DSM 17038</strain>
    </source>
</reference>
<dbReference type="Pfam" id="PF00534">
    <property type="entry name" value="Glycos_transf_1"/>
    <property type="match status" value="1"/>
</dbReference>
<dbReference type="Pfam" id="PF13439">
    <property type="entry name" value="Glyco_transf_4"/>
    <property type="match status" value="1"/>
</dbReference>
<sequence length="366" mass="40626">MGVLIFLSSSGRGGRELNTIRLLPYLQERGLKIVVLVLDCGGYVTQWCCNNGVNCHSLGLWPSKLNFIAVAWRFFLIIVKTQTDLIQVYGFTASMLCRFIARPMRVKVVVGIVGAGHFIGLRPLYERLTKKLVNCYVANSCAGKNTLLQIFGAYPTWIAVIHNGVPELKAPPPLIAKKYFTIGTVANLRPEKGYDVMLKALAQVKSELGGEIIFKYLIVGDGALRKALTEQIHNLGLTEQVYLLGLVENVTELLYQLDLFVLPSYTEGFPNALLEAMMAGRCVIATNVGGVPEVIEDEYNGLMVEPGNPAELSRAIKKVILNSQLQKSMALKGREVICNNFTLTRQAEETIRVWQEVYQEGKEVSR</sequence>
<keyword evidence="4" id="KW-1185">Reference proteome</keyword>
<dbReference type="PANTHER" id="PTHR12526:SF638">
    <property type="entry name" value="SPORE COAT PROTEIN SA"/>
    <property type="match status" value="1"/>
</dbReference>
<dbReference type="GO" id="GO:0016757">
    <property type="term" value="F:glycosyltransferase activity"/>
    <property type="evidence" value="ECO:0007669"/>
    <property type="project" value="InterPro"/>
</dbReference>
<dbReference type="STRING" id="341036.SAMN05660649_03085"/>
<dbReference type="InterPro" id="IPR028098">
    <property type="entry name" value="Glyco_trans_4-like_N"/>
</dbReference>
<accession>A0A1I2VKV0</accession>
<proteinExistence type="predicted"/>
<dbReference type="EMBL" id="FOOX01000011">
    <property type="protein sequence ID" value="SFG89944.1"/>
    <property type="molecule type" value="Genomic_DNA"/>
</dbReference>
<feature type="domain" description="Glycosyltransferase subfamily 4-like N-terminal" evidence="2">
    <location>
        <begin position="13"/>
        <end position="165"/>
    </location>
</feature>
<evidence type="ECO:0000259" key="2">
    <source>
        <dbReference type="Pfam" id="PF13439"/>
    </source>
</evidence>
<dbReference type="AlphaFoldDB" id="A0A1I2VKV0"/>
<dbReference type="PANTHER" id="PTHR12526">
    <property type="entry name" value="GLYCOSYLTRANSFERASE"/>
    <property type="match status" value="1"/>
</dbReference>
<dbReference type="RefSeq" id="WP_092472268.1">
    <property type="nucleotide sequence ID" value="NZ_FOOX01000011.1"/>
</dbReference>
<evidence type="ECO:0000259" key="1">
    <source>
        <dbReference type="Pfam" id="PF00534"/>
    </source>
</evidence>
<gene>
    <name evidence="3" type="ORF">SAMN05660649_03085</name>
</gene>